<sequence length="156" mass="18012">MDYNRISALLEKYWEGETSLEEEETLRVFFSTPHPDLPEALQEAAPMFRYFRAEAEKVWEVPPARVVKLSPMHHWMKYAAILLVAVGIGYAVKQHGQRERQAVVAMKEQELNDPQRAFDETRKALQLLAKNLNKGTSKMQKLSYFNEATSLVEGKE</sequence>
<gene>
    <name evidence="1" type="ORF">KE626_20015</name>
</gene>
<evidence type="ECO:0000313" key="2">
    <source>
        <dbReference type="Proteomes" id="UP000676386"/>
    </source>
</evidence>
<comment type="caution">
    <text evidence="1">The sequence shown here is derived from an EMBL/GenBank/DDBJ whole genome shotgun (WGS) entry which is preliminary data.</text>
</comment>
<protein>
    <submittedName>
        <fullName evidence="1">Uncharacterized protein</fullName>
    </submittedName>
</protein>
<dbReference type="EMBL" id="JAGTXB010000010">
    <property type="protein sequence ID" value="MBS0029622.1"/>
    <property type="molecule type" value="Genomic_DNA"/>
</dbReference>
<proteinExistence type="predicted"/>
<name>A0ABS5J590_9BACT</name>
<keyword evidence="2" id="KW-1185">Reference proteome</keyword>
<reference evidence="1 2" key="1">
    <citation type="submission" date="2021-04" db="EMBL/GenBank/DDBJ databases">
        <title>Chitinophaga sp. nov., isolated from the rhizosphere soil.</title>
        <authorList>
            <person name="He S."/>
        </authorList>
    </citation>
    <scope>NUCLEOTIDE SEQUENCE [LARGE SCALE GENOMIC DNA]</scope>
    <source>
        <strain evidence="1 2">2R12</strain>
    </source>
</reference>
<evidence type="ECO:0000313" key="1">
    <source>
        <dbReference type="EMBL" id="MBS0029622.1"/>
    </source>
</evidence>
<accession>A0ABS5J590</accession>
<organism evidence="1 2">
    <name type="scientific">Chitinophaga hostae</name>
    <dbReference type="NCBI Taxonomy" id="2831022"/>
    <lineage>
        <taxon>Bacteria</taxon>
        <taxon>Pseudomonadati</taxon>
        <taxon>Bacteroidota</taxon>
        <taxon>Chitinophagia</taxon>
        <taxon>Chitinophagales</taxon>
        <taxon>Chitinophagaceae</taxon>
        <taxon>Chitinophaga</taxon>
    </lineage>
</organism>
<dbReference type="RefSeq" id="WP_211974713.1">
    <property type="nucleotide sequence ID" value="NZ_CBFHAM010000026.1"/>
</dbReference>
<dbReference type="Proteomes" id="UP000676386">
    <property type="component" value="Unassembled WGS sequence"/>
</dbReference>